<name>A0ABR4H2N0_9EURO</name>
<evidence type="ECO:0000313" key="1">
    <source>
        <dbReference type="EMBL" id="KAL2809690.1"/>
    </source>
</evidence>
<keyword evidence="2" id="KW-1185">Reference proteome</keyword>
<comment type="caution">
    <text evidence="1">The sequence shown here is derived from an EMBL/GenBank/DDBJ whole genome shotgun (WGS) entry which is preliminary data.</text>
</comment>
<evidence type="ECO:0000313" key="2">
    <source>
        <dbReference type="Proteomes" id="UP001610334"/>
    </source>
</evidence>
<sequence length="65" mass="7685">MIMYIRCLPPALRSSYQNTFRNDIRYMRIKRENHIHQKAGWHQQQLRNSLGQTNPSATSTLKVQG</sequence>
<dbReference type="EMBL" id="JBFXLT010000084">
    <property type="protein sequence ID" value="KAL2809690.1"/>
    <property type="molecule type" value="Genomic_DNA"/>
</dbReference>
<accession>A0ABR4H2N0</accession>
<reference evidence="1 2" key="1">
    <citation type="submission" date="2024-07" db="EMBL/GenBank/DDBJ databases">
        <title>Section-level genome sequencing and comparative genomics of Aspergillus sections Usti and Cavernicolus.</title>
        <authorList>
            <consortium name="Lawrence Berkeley National Laboratory"/>
            <person name="Nybo J.L."/>
            <person name="Vesth T.C."/>
            <person name="Theobald S."/>
            <person name="Frisvad J.C."/>
            <person name="Larsen T.O."/>
            <person name="Kjaerboelling I."/>
            <person name="Rothschild-Mancinelli K."/>
            <person name="Lyhne E.K."/>
            <person name="Kogle M.E."/>
            <person name="Barry K."/>
            <person name="Clum A."/>
            <person name="Na H."/>
            <person name="Ledsgaard L."/>
            <person name="Lin J."/>
            <person name="Lipzen A."/>
            <person name="Kuo A."/>
            <person name="Riley R."/>
            <person name="Mondo S."/>
            <person name="Labutti K."/>
            <person name="Haridas S."/>
            <person name="Pangalinan J."/>
            <person name="Salamov A.A."/>
            <person name="Simmons B.A."/>
            <person name="Magnuson J.K."/>
            <person name="Chen J."/>
            <person name="Drula E."/>
            <person name="Henrissat B."/>
            <person name="Wiebenga A."/>
            <person name="Lubbers R.J."/>
            <person name="Gomes A.C."/>
            <person name="Makela M.R."/>
            <person name="Stajich J."/>
            <person name="Grigoriev I.V."/>
            <person name="Mortensen U.H."/>
            <person name="De Vries R.P."/>
            <person name="Baker S.E."/>
            <person name="Andersen M.R."/>
        </authorList>
    </citation>
    <scope>NUCLEOTIDE SEQUENCE [LARGE SCALE GENOMIC DNA]</scope>
    <source>
        <strain evidence="1 2">CBS 588.65</strain>
    </source>
</reference>
<organism evidence="1 2">
    <name type="scientific">Aspergillus granulosus</name>
    <dbReference type="NCBI Taxonomy" id="176169"/>
    <lineage>
        <taxon>Eukaryota</taxon>
        <taxon>Fungi</taxon>
        <taxon>Dikarya</taxon>
        <taxon>Ascomycota</taxon>
        <taxon>Pezizomycotina</taxon>
        <taxon>Eurotiomycetes</taxon>
        <taxon>Eurotiomycetidae</taxon>
        <taxon>Eurotiales</taxon>
        <taxon>Aspergillaceae</taxon>
        <taxon>Aspergillus</taxon>
        <taxon>Aspergillus subgen. Nidulantes</taxon>
    </lineage>
</organism>
<dbReference type="Proteomes" id="UP001610334">
    <property type="component" value="Unassembled WGS sequence"/>
</dbReference>
<protein>
    <submittedName>
        <fullName evidence="1">Uncharacterized protein</fullName>
    </submittedName>
</protein>
<gene>
    <name evidence="1" type="ORF">BJX63DRAFT_404671</name>
</gene>
<proteinExistence type="predicted"/>